<dbReference type="InterPro" id="IPR040079">
    <property type="entry name" value="Glutathione_S-Trfase"/>
</dbReference>
<dbReference type="Gene3D" id="3.40.30.10">
    <property type="entry name" value="Glutaredoxin"/>
    <property type="match status" value="1"/>
</dbReference>
<evidence type="ECO:0000259" key="5">
    <source>
        <dbReference type="PROSITE" id="PS50404"/>
    </source>
</evidence>
<dbReference type="CDD" id="cd03076">
    <property type="entry name" value="GST_N_Pi"/>
    <property type="match status" value="1"/>
</dbReference>
<dbReference type="InterPro" id="IPR004046">
    <property type="entry name" value="GST_C"/>
</dbReference>
<dbReference type="InterPro" id="IPR036249">
    <property type="entry name" value="Thioredoxin-like_sf"/>
</dbReference>
<keyword evidence="4" id="KW-0496">Mitochondrion</keyword>
<evidence type="ECO:0000259" key="6">
    <source>
        <dbReference type="PROSITE" id="PS50405"/>
    </source>
</evidence>
<keyword evidence="3 4" id="KW-0808">Transferase</keyword>
<dbReference type="SFLD" id="SFLDS00019">
    <property type="entry name" value="Glutathione_Transferase_(cytos"/>
    <property type="match status" value="1"/>
</dbReference>
<dbReference type="SUPFAM" id="SSF52833">
    <property type="entry name" value="Thioredoxin-like"/>
    <property type="match status" value="1"/>
</dbReference>
<sequence length="209" mass="24160">ELVLTYFPVRGRAEPLRLLLADQGISWTEDEVQMQDWVSGKRDLKKNAVFGQLPCFQDGDFELYQSSTILRYLGRKYGVAGSNEQEKTIIEMMNDGVEDLRMKYYKFLFIDNEANKDKYLEELSKQLGYFENILSKNANGTKFLVGDGITYADYNLVDTLQCNLDFSPTCLSAFPLMSAYVERVLKRSKLSEYLKSDGRKRRPITPKHK</sequence>
<dbReference type="Pfam" id="PF02798">
    <property type="entry name" value="GST_N"/>
    <property type="match status" value="1"/>
</dbReference>
<keyword evidence="4" id="KW-0963">Cytoplasm</keyword>
<dbReference type="PRINTS" id="PR01268">
    <property type="entry name" value="GSTRNSFRASEP"/>
</dbReference>
<keyword evidence="4" id="KW-0539">Nucleus</keyword>
<comment type="subunit">
    <text evidence="2 4">Homodimer.</text>
</comment>
<comment type="caution">
    <text evidence="7">The sequence shown here is derived from an EMBL/GenBank/DDBJ whole genome shotgun (WGS) entry which is preliminary data.</text>
</comment>
<dbReference type="InterPro" id="IPR050213">
    <property type="entry name" value="GST_superfamily"/>
</dbReference>
<reference evidence="7" key="1">
    <citation type="submission" date="2023-05" db="EMBL/GenBank/DDBJ databases">
        <authorList>
            <person name="Stuckert A."/>
        </authorList>
    </citation>
    <scope>NUCLEOTIDE SEQUENCE</scope>
</reference>
<protein>
    <recommendedName>
        <fullName evidence="4">Glutathione S-transferase</fullName>
        <ecNumber evidence="4">2.5.1.18</ecNumber>
    </recommendedName>
    <alternativeName>
        <fullName evidence="4">GST class-pi</fullName>
    </alternativeName>
</protein>
<dbReference type="PROSITE" id="PS50405">
    <property type="entry name" value="GST_CTER"/>
    <property type="match status" value="1"/>
</dbReference>
<feature type="domain" description="GST C-terminal" evidence="6">
    <location>
        <begin position="83"/>
        <end position="207"/>
    </location>
</feature>
<dbReference type="PROSITE" id="PS50404">
    <property type="entry name" value="GST_NTER"/>
    <property type="match status" value="1"/>
</dbReference>
<name>A0ABN9GHV1_9NEOB</name>
<evidence type="ECO:0000256" key="4">
    <source>
        <dbReference type="RuleBase" id="RU368105"/>
    </source>
</evidence>
<evidence type="ECO:0000256" key="2">
    <source>
        <dbReference type="ARBA" id="ARBA00011738"/>
    </source>
</evidence>
<dbReference type="Proteomes" id="UP001162483">
    <property type="component" value="Unassembled WGS sequence"/>
</dbReference>
<comment type="catalytic activity">
    <reaction evidence="4">
        <text>RX + glutathione = an S-substituted glutathione + a halide anion + H(+)</text>
        <dbReference type="Rhea" id="RHEA:16437"/>
        <dbReference type="ChEBI" id="CHEBI:15378"/>
        <dbReference type="ChEBI" id="CHEBI:16042"/>
        <dbReference type="ChEBI" id="CHEBI:17792"/>
        <dbReference type="ChEBI" id="CHEBI:57925"/>
        <dbReference type="ChEBI" id="CHEBI:90779"/>
        <dbReference type="EC" id="2.5.1.18"/>
    </reaction>
</comment>
<evidence type="ECO:0000256" key="1">
    <source>
        <dbReference type="ARBA" id="ARBA00007297"/>
    </source>
</evidence>
<dbReference type="SFLD" id="SFLDG00363">
    <property type="entry name" value="AMPS_(cytGST):_Alpha-__Mu-__Pi"/>
    <property type="match status" value="1"/>
</dbReference>
<dbReference type="InterPro" id="IPR036282">
    <property type="entry name" value="Glutathione-S-Trfase_C_sf"/>
</dbReference>
<dbReference type="PANTHER" id="PTHR11571">
    <property type="entry name" value="GLUTATHIONE S-TRANSFERASE"/>
    <property type="match status" value="1"/>
</dbReference>
<accession>A0ABN9GHV1</accession>
<dbReference type="InterPro" id="IPR010987">
    <property type="entry name" value="Glutathione-S-Trfase_C-like"/>
</dbReference>
<dbReference type="PANTHER" id="PTHR11571:SF141">
    <property type="entry name" value="GLUTATHIONE S-TRANSFERASE"/>
    <property type="match status" value="1"/>
</dbReference>
<comment type="similarity">
    <text evidence="1 4">Belongs to the GST superfamily. Pi family.</text>
</comment>
<evidence type="ECO:0000256" key="3">
    <source>
        <dbReference type="ARBA" id="ARBA00022679"/>
    </source>
</evidence>
<proteinExistence type="inferred from homology"/>
<dbReference type="EMBL" id="CATNWA010018394">
    <property type="protein sequence ID" value="CAI9607113.1"/>
    <property type="molecule type" value="Genomic_DNA"/>
</dbReference>
<dbReference type="EC" id="2.5.1.18" evidence="4"/>
<dbReference type="Gene3D" id="1.20.1050.10">
    <property type="match status" value="1"/>
</dbReference>
<comment type="function">
    <text evidence="4">Conjugation of reduced glutathione to a wide number of exogenous and endogenous hydrophobic electrophiles.</text>
</comment>
<dbReference type="InterPro" id="IPR003082">
    <property type="entry name" value="GST_pi"/>
</dbReference>
<organism evidence="7 8">
    <name type="scientific">Staurois parvus</name>
    <dbReference type="NCBI Taxonomy" id="386267"/>
    <lineage>
        <taxon>Eukaryota</taxon>
        <taxon>Metazoa</taxon>
        <taxon>Chordata</taxon>
        <taxon>Craniata</taxon>
        <taxon>Vertebrata</taxon>
        <taxon>Euteleostomi</taxon>
        <taxon>Amphibia</taxon>
        <taxon>Batrachia</taxon>
        <taxon>Anura</taxon>
        <taxon>Neobatrachia</taxon>
        <taxon>Ranoidea</taxon>
        <taxon>Ranidae</taxon>
        <taxon>Staurois</taxon>
    </lineage>
</organism>
<comment type="subcellular location">
    <subcellularLocation>
        <location evidence="4">Cytoplasm</location>
    </subcellularLocation>
    <subcellularLocation>
        <location evidence="4">Mitochondrion</location>
    </subcellularLocation>
    <subcellularLocation>
        <location evidence="4">Nucleus</location>
    </subcellularLocation>
</comment>
<evidence type="ECO:0000313" key="7">
    <source>
        <dbReference type="EMBL" id="CAI9607113.1"/>
    </source>
</evidence>
<keyword evidence="8" id="KW-1185">Reference proteome</keyword>
<dbReference type="SUPFAM" id="SSF47616">
    <property type="entry name" value="GST C-terminal domain-like"/>
    <property type="match status" value="1"/>
</dbReference>
<feature type="domain" description="GST N-terminal" evidence="5">
    <location>
        <begin position="1"/>
        <end position="81"/>
    </location>
</feature>
<dbReference type="SFLD" id="SFLDG01205">
    <property type="entry name" value="AMPS.1"/>
    <property type="match status" value="1"/>
</dbReference>
<dbReference type="InterPro" id="IPR004045">
    <property type="entry name" value="Glutathione_S-Trfase_N"/>
</dbReference>
<gene>
    <name evidence="7" type="ORF">SPARVUS_LOCUS13899254</name>
</gene>
<dbReference type="Pfam" id="PF14497">
    <property type="entry name" value="GST_C_3"/>
    <property type="match status" value="1"/>
</dbReference>
<evidence type="ECO:0000313" key="8">
    <source>
        <dbReference type="Proteomes" id="UP001162483"/>
    </source>
</evidence>
<feature type="non-terminal residue" evidence="7">
    <location>
        <position position="1"/>
    </location>
</feature>